<reference evidence="2 3" key="1">
    <citation type="submission" date="2020-08" db="EMBL/GenBank/DDBJ databases">
        <title>Genomic Encyclopedia of Type Strains, Phase IV (KMG-IV): sequencing the most valuable type-strain genomes for metagenomic binning, comparative biology and taxonomic classification.</title>
        <authorList>
            <person name="Goeker M."/>
        </authorList>
    </citation>
    <scope>NUCLEOTIDE SEQUENCE [LARGE SCALE GENOMIC DNA]</scope>
    <source>
        <strain evidence="2 3">DSM 19512</strain>
    </source>
</reference>
<dbReference type="Proteomes" id="UP000538670">
    <property type="component" value="Unassembled WGS sequence"/>
</dbReference>
<feature type="transmembrane region" description="Helical" evidence="1">
    <location>
        <begin position="12"/>
        <end position="29"/>
    </location>
</feature>
<name>A0A7W6A783_9SPHN</name>
<comment type="caution">
    <text evidence="2">The sequence shown here is derived from an EMBL/GenBank/DDBJ whole genome shotgun (WGS) entry which is preliminary data.</text>
</comment>
<evidence type="ECO:0000313" key="2">
    <source>
        <dbReference type="EMBL" id="MBB3877882.1"/>
    </source>
</evidence>
<feature type="transmembrane region" description="Helical" evidence="1">
    <location>
        <begin position="65"/>
        <end position="89"/>
    </location>
</feature>
<sequence>MDEQGDPRKAFDRIWTPLIGLGILLAFAVQQISPFINPLLVVLFVIPTGWLYVQSFSAVVEKKKIQGIAMCVYVLFGLVAIGAGVMGAAQSLQTINEISAPCSNLRNILLTGPNSEAADTYSALHCPVYLPAYHWP</sequence>
<keyword evidence="1" id="KW-0812">Transmembrane</keyword>
<protein>
    <submittedName>
        <fullName evidence="2">Uncharacterized protein</fullName>
    </submittedName>
</protein>
<feature type="transmembrane region" description="Helical" evidence="1">
    <location>
        <begin position="35"/>
        <end position="53"/>
    </location>
</feature>
<accession>A0A7W6A783</accession>
<keyword evidence="1" id="KW-1133">Transmembrane helix</keyword>
<keyword evidence="3" id="KW-1185">Reference proteome</keyword>
<gene>
    <name evidence="2" type="ORF">GGR48_000285</name>
</gene>
<evidence type="ECO:0000256" key="1">
    <source>
        <dbReference type="SAM" id="Phobius"/>
    </source>
</evidence>
<dbReference type="RefSeq" id="WP_183950095.1">
    <property type="nucleotide sequence ID" value="NZ_JACIDH010000001.1"/>
</dbReference>
<keyword evidence="1" id="KW-0472">Membrane</keyword>
<proteinExistence type="predicted"/>
<evidence type="ECO:0000313" key="3">
    <source>
        <dbReference type="Proteomes" id="UP000538670"/>
    </source>
</evidence>
<dbReference type="AlphaFoldDB" id="A0A7W6A783"/>
<organism evidence="2 3">
    <name type="scientific">Sphingomonas pseudosanguinis</name>
    <dbReference type="NCBI Taxonomy" id="413712"/>
    <lineage>
        <taxon>Bacteria</taxon>
        <taxon>Pseudomonadati</taxon>
        <taxon>Pseudomonadota</taxon>
        <taxon>Alphaproteobacteria</taxon>
        <taxon>Sphingomonadales</taxon>
        <taxon>Sphingomonadaceae</taxon>
        <taxon>Sphingomonas</taxon>
    </lineage>
</organism>
<dbReference type="EMBL" id="JACIDH010000001">
    <property type="protein sequence ID" value="MBB3877882.1"/>
    <property type="molecule type" value="Genomic_DNA"/>
</dbReference>